<keyword evidence="9" id="KW-1185">Reference proteome</keyword>
<keyword evidence="2" id="KW-0677">Repeat</keyword>
<reference evidence="9" key="1">
    <citation type="journal article" date="2019" name="Int. J. Syst. Evol. Microbiol.">
        <title>The Global Catalogue of Microorganisms (GCM) 10K type strain sequencing project: providing services to taxonomists for standard genome sequencing and annotation.</title>
        <authorList>
            <consortium name="The Broad Institute Genomics Platform"/>
            <consortium name="The Broad Institute Genome Sequencing Center for Infectious Disease"/>
            <person name="Wu L."/>
            <person name="Ma J."/>
        </authorList>
    </citation>
    <scope>NUCLEOTIDE SEQUENCE [LARGE SCALE GENOMIC DNA]</scope>
    <source>
        <strain evidence="9">SHR3</strain>
    </source>
</reference>
<comment type="subcellular location">
    <subcellularLocation>
        <location evidence="1">Cell envelope</location>
    </subcellularLocation>
</comment>
<dbReference type="PANTHER" id="PTHR47870:SF4">
    <property type="entry name" value="CYTOCHROME C-TYPE BIOGENESIS PROTEIN CYCH"/>
    <property type="match status" value="1"/>
</dbReference>
<evidence type="ECO:0000313" key="9">
    <source>
        <dbReference type="Proteomes" id="UP001595974"/>
    </source>
</evidence>
<protein>
    <submittedName>
        <fullName evidence="8">C-type cytochrome biogenesis protein CcmI</fullName>
    </submittedName>
</protein>
<proteinExistence type="predicted"/>
<keyword evidence="3" id="KW-0201">Cytochrome c-type biogenesis</keyword>
<evidence type="ECO:0000259" key="7">
    <source>
        <dbReference type="Pfam" id="PF23914"/>
    </source>
</evidence>
<feature type="repeat" description="TPR" evidence="5">
    <location>
        <begin position="157"/>
        <end position="190"/>
    </location>
</feature>
<dbReference type="Proteomes" id="UP001595974">
    <property type="component" value="Unassembled WGS sequence"/>
</dbReference>
<dbReference type="InterPro" id="IPR019734">
    <property type="entry name" value="TPR_rpt"/>
</dbReference>
<organism evidence="8 9">
    <name type="scientific">Thauera sinica</name>
    <dbReference type="NCBI Taxonomy" id="2665146"/>
    <lineage>
        <taxon>Bacteria</taxon>
        <taxon>Pseudomonadati</taxon>
        <taxon>Pseudomonadota</taxon>
        <taxon>Betaproteobacteria</taxon>
        <taxon>Rhodocyclales</taxon>
        <taxon>Zoogloeaceae</taxon>
        <taxon>Thauera</taxon>
    </lineage>
</organism>
<dbReference type="InterPro" id="IPR017560">
    <property type="entry name" value="Cyt_c_biogenesis_CcmI"/>
</dbReference>
<dbReference type="InterPro" id="IPR011990">
    <property type="entry name" value="TPR-like_helical_dom_sf"/>
</dbReference>
<evidence type="ECO:0000313" key="8">
    <source>
        <dbReference type="EMBL" id="MFC5768605.1"/>
    </source>
</evidence>
<dbReference type="SUPFAM" id="SSF48452">
    <property type="entry name" value="TPR-like"/>
    <property type="match status" value="1"/>
</dbReference>
<dbReference type="NCBIfam" id="TIGR03142">
    <property type="entry name" value="cytochro_ccmI"/>
    <property type="match status" value="1"/>
</dbReference>
<name>A0ABW1AN53_9RHOO</name>
<dbReference type="PROSITE" id="PS50005">
    <property type="entry name" value="TPR"/>
    <property type="match status" value="1"/>
</dbReference>
<accession>A0ABW1AN53</accession>
<evidence type="ECO:0000256" key="5">
    <source>
        <dbReference type="PROSITE-ProRule" id="PRU00339"/>
    </source>
</evidence>
<dbReference type="InterPro" id="IPR056412">
    <property type="entry name" value="Ig_CycH"/>
</dbReference>
<feature type="domain" description="Cytochrome c-type biogenesis protein H Ig-like" evidence="6">
    <location>
        <begin position="303"/>
        <end position="405"/>
    </location>
</feature>
<gene>
    <name evidence="8" type="primary">ccmI</name>
    <name evidence="8" type="ORF">ACFPTN_04400</name>
</gene>
<evidence type="ECO:0000259" key="6">
    <source>
        <dbReference type="Pfam" id="PF23892"/>
    </source>
</evidence>
<comment type="caution">
    <text evidence="8">The sequence shown here is derived from an EMBL/GenBank/DDBJ whole genome shotgun (WGS) entry which is preliminary data.</text>
</comment>
<dbReference type="Gene3D" id="1.25.40.10">
    <property type="entry name" value="Tetratricopeptide repeat domain"/>
    <property type="match status" value="1"/>
</dbReference>
<dbReference type="InterPro" id="IPR051263">
    <property type="entry name" value="C-type_cytochrome_biogenesis"/>
</dbReference>
<evidence type="ECO:0000256" key="2">
    <source>
        <dbReference type="ARBA" id="ARBA00022737"/>
    </source>
</evidence>
<dbReference type="InterPro" id="IPR056413">
    <property type="entry name" value="TPR_CcmH_CycH"/>
</dbReference>
<evidence type="ECO:0000256" key="3">
    <source>
        <dbReference type="ARBA" id="ARBA00022748"/>
    </source>
</evidence>
<sequence>MITFIVLAGLLVAGALLLVLPPLLRARGRDEAEPEQAAIALKVLREQLAELDADLAAGRLDAATHAQARDELERRALEEGEASAASVAAAEAKPAKRWALALALGVPAMAAVAYVALGNPDGLDPAKVAGRQGFSQAEIADMVGKLAARLEQEPDNVEGWLMLARSYAVLQDYDKAARTYERVAKLAPGEPDVYADWADVVAARMGSVAGEAEALAQKALDLAPEHPKALALAGTAAYQRKDFAAAAAHWEKILARIPPGDDLARGVRASIDDAREKAGLPPLAEAPAAAAPSAHPSSALTLSGRVDIDAALRDELAPDDTVFVFVRGEGGGPPLAALRFRGNELPRDFSFDGVPLMTGDASVPVRVAVAARVSKSGNVTAAAGDLEGRLSGVAPDASGLKLTIDTRH</sequence>
<dbReference type="Pfam" id="PF23892">
    <property type="entry name" value="Ig_CycH"/>
    <property type="match status" value="1"/>
</dbReference>
<dbReference type="RefSeq" id="WP_096450800.1">
    <property type="nucleotide sequence ID" value="NZ_JBHSOG010000011.1"/>
</dbReference>
<keyword evidence="4 5" id="KW-0802">TPR repeat</keyword>
<dbReference type="PANTHER" id="PTHR47870">
    <property type="entry name" value="CYTOCHROME C-TYPE BIOGENESIS PROTEIN CCMH"/>
    <property type="match status" value="1"/>
</dbReference>
<dbReference type="EMBL" id="JBHSOG010000011">
    <property type="protein sequence ID" value="MFC5768605.1"/>
    <property type="molecule type" value="Genomic_DNA"/>
</dbReference>
<dbReference type="SMART" id="SM00028">
    <property type="entry name" value="TPR"/>
    <property type="match status" value="2"/>
</dbReference>
<evidence type="ECO:0000256" key="4">
    <source>
        <dbReference type="ARBA" id="ARBA00022803"/>
    </source>
</evidence>
<feature type="domain" description="Cytochrome c-type biogenesis protein H TPR" evidence="7">
    <location>
        <begin position="132"/>
        <end position="262"/>
    </location>
</feature>
<dbReference type="Pfam" id="PF23914">
    <property type="entry name" value="TPR_CcmH_CycH"/>
    <property type="match status" value="1"/>
</dbReference>
<evidence type="ECO:0000256" key="1">
    <source>
        <dbReference type="ARBA" id="ARBA00004196"/>
    </source>
</evidence>